<name>A0A1V6X7X5_PENNA</name>
<feature type="compositionally biased region" description="Polar residues" evidence="1">
    <location>
        <begin position="150"/>
        <end position="168"/>
    </location>
</feature>
<dbReference type="STRING" id="60175.A0A1V6X7X5"/>
<feature type="region of interest" description="Disordered" evidence="1">
    <location>
        <begin position="309"/>
        <end position="391"/>
    </location>
</feature>
<feature type="region of interest" description="Disordered" evidence="1">
    <location>
        <begin position="103"/>
        <end position="181"/>
    </location>
</feature>
<evidence type="ECO:0000313" key="2">
    <source>
        <dbReference type="EMBL" id="OQE71178.1"/>
    </source>
</evidence>
<dbReference type="Proteomes" id="UP000191691">
    <property type="component" value="Unassembled WGS sequence"/>
</dbReference>
<comment type="caution">
    <text evidence="2">The sequence shown here is derived from an EMBL/GenBank/DDBJ whole genome shotgun (WGS) entry which is preliminary data.</text>
</comment>
<evidence type="ECO:0000256" key="1">
    <source>
        <dbReference type="SAM" id="MobiDB-lite"/>
    </source>
</evidence>
<proteinExistence type="predicted"/>
<evidence type="ECO:0000313" key="3">
    <source>
        <dbReference type="Proteomes" id="UP000191691"/>
    </source>
</evidence>
<feature type="compositionally biased region" description="Basic and acidic residues" evidence="1">
    <location>
        <begin position="138"/>
        <end position="149"/>
    </location>
</feature>
<feature type="compositionally biased region" description="Acidic residues" evidence="1">
    <location>
        <begin position="331"/>
        <end position="385"/>
    </location>
</feature>
<gene>
    <name evidence="2" type="ORF">PENNAL_c0109G06107</name>
</gene>
<dbReference type="EMBL" id="MOOB01000109">
    <property type="protein sequence ID" value="OQE71178.1"/>
    <property type="molecule type" value="Genomic_DNA"/>
</dbReference>
<feature type="compositionally biased region" description="Basic and acidic residues" evidence="1">
    <location>
        <begin position="312"/>
        <end position="330"/>
    </location>
</feature>
<feature type="compositionally biased region" description="Polar residues" evidence="1">
    <location>
        <begin position="117"/>
        <end position="126"/>
    </location>
</feature>
<accession>A0A1V6X7X5</accession>
<dbReference type="AlphaFoldDB" id="A0A1V6X7X5"/>
<reference evidence="3" key="1">
    <citation type="journal article" date="2017" name="Nat. Microbiol.">
        <title>Global analysis of biosynthetic gene clusters reveals vast potential of secondary metabolite production in Penicillium species.</title>
        <authorList>
            <person name="Nielsen J.C."/>
            <person name="Grijseels S."/>
            <person name="Prigent S."/>
            <person name="Ji B."/>
            <person name="Dainat J."/>
            <person name="Nielsen K.F."/>
            <person name="Frisvad J.C."/>
            <person name="Workman M."/>
            <person name="Nielsen J."/>
        </authorList>
    </citation>
    <scope>NUCLEOTIDE SEQUENCE [LARGE SCALE GENOMIC DNA]</scope>
    <source>
        <strain evidence="3">IBT 13039</strain>
    </source>
</reference>
<sequence>MIGGHETRPELNEILCLLSQLARHFEANKTKFTSRDCKSLLGCLPEIERTSLQRLTVLLCLNRCTGPGVVPVAGSVISQDKCCLSSTVYSNSEGAAVSASIDRFTPDSTDDRERNLVNETSHNSPNVAFVDTATLSEDTAHSHTREQSLHNEASASVTASREAVNTTEPDPHQGKSIPAKSSCGELFLVGTGSSPGKSTWGAPREISPLSVRCSNHRESSPSTLYETTEGLSSGALLEQSLLDERHGSLIDVTSQDSPLAPPSVAELSTPASLEEVISSPAADVPQEPLSHRAENFIQSSRATICSYGQVQTDHHDEPEDDKAKDDKAEDDKAEDDKAEDDKPEEDEPEEDEPEEDEPEEDEPEEDEPEEDEPEEDEPEEDEPGDDDSHHTVSEALRGTNFETCSVALPHQLRRILKECSADHSHFLRNVDESCLPSGGSFSGAFYKMHKREKKTDLCKIYQRFECLNLYRLAVSLGYHTGTKWAWSAVDDLAKEIQTQYPLESFGKLKTRLRNIVYMGRRYNIWAKHLGNSGYLIALPLRITPTECILEKPSVFLNSSL</sequence>
<protein>
    <submittedName>
        <fullName evidence="2">Uncharacterized protein</fullName>
    </submittedName>
</protein>
<keyword evidence="3" id="KW-1185">Reference proteome</keyword>
<organism evidence="2 3">
    <name type="scientific">Penicillium nalgiovense</name>
    <dbReference type="NCBI Taxonomy" id="60175"/>
    <lineage>
        <taxon>Eukaryota</taxon>
        <taxon>Fungi</taxon>
        <taxon>Dikarya</taxon>
        <taxon>Ascomycota</taxon>
        <taxon>Pezizomycotina</taxon>
        <taxon>Eurotiomycetes</taxon>
        <taxon>Eurotiomycetidae</taxon>
        <taxon>Eurotiales</taxon>
        <taxon>Aspergillaceae</taxon>
        <taxon>Penicillium</taxon>
    </lineage>
</organism>